<organism evidence="1 2">
    <name type="scientific">Pleurodeles waltl</name>
    <name type="common">Iberian ribbed newt</name>
    <dbReference type="NCBI Taxonomy" id="8319"/>
    <lineage>
        <taxon>Eukaryota</taxon>
        <taxon>Metazoa</taxon>
        <taxon>Chordata</taxon>
        <taxon>Craniata</taxon>
        <taxon>Vertebrata</taxon>
        <taxon>Euteleostomi</taxon>
        <taxon>Amphibia</taxon>
        <taxon>Batrachia</taxon>
        <taxon>Caudata</taxon>
        <taxon>Salamandroidea</taxon>
        <taxon>Salamandridae</taxon>
        <taxon>Pleurodelinae</taxon>
        <taxon>Pleurodeles</taxon>
    </lineage>
</organism>
<dbReference type="AlphaFoldDB" id="A0AAV7VMH5"/>
<evidence type="ECO:0000313" key="2">
    <source>
        <dbReference type="Proteomes" id="UP001066276"/>
    </source>
</evidence>
<dbReference type="EMBL" id="JANPWB010000003">
    <property type="protein sequence ID" value="KAJ1201897.1"/>
    <property type="molecule type" value="Genomic_DNA"/>
</dbReference>
<sequence length="82" mass="8729">MRQRCVWVGPLCDRFSTILEVVYNLGFGGTAAVVSLAGWGEQDGGRVIRLGSVCSGRNPPVQRKPSCEPEAFLVAAASSDTM</sequence>
<dbReference type="Proteomes" id="UP001066276">
    <property type="component" value="Chromosome 2_1"/>
</dbReference>
<name>A0AAV7VMH5_PLEWA</name>
<evidence type="ECO:0000313" key="1">
    <source>
        <dbReference type="EMBL" id="KAJ1201897.1"/>
    </source>
</evidence>
<keyword evidence="2" id="KW-1185">Reference proteome</keyword>
<reference evidence="1" key="1">
    <citation type="journal article" date="2022" name="bioRxiv">
        <title>Sequencing and chromosome-scale assembly of the giantPleurodeles waltlgenome.</title>
        <authorList>
            <person name="Brown T."/>
            <person name="Elewa A."/>
            <person name="Iarovenko S."/>
            <person name="Subramanian E."/>
            <person name="Araus A.J."/>
            <person name="Petzold A."/>
            <person name="Susuki M."/>
            <person name="Suzuki K.-i.T."/>
            <person name="Hayashi T."/>
            <person name="Toyoda A."/>
            <person name="Oliveira C."/>
            <person name="Osipova E."/>
            <person name="Leigh N.D."/>
            <person name="Simon A."/>
            <person name="Yun M.H."/>
        </authorList>
    </citation>
    <scope>NUCLEOTIDE SEQUENCE</scope>
    <source>
        <strain evidence="1">20211129_DDA</strain>
        <tissue evidence="1">Liver</tissue>
    </source>
</reference>
<accession>A0AAV7VMH5</accession>
<gene>
    <name evidence="1" type="ORF">NDU88_005701</name>
</gene>
<proteinExistence type="predicted"/>
<protein>
    <submittedName>
        <fullName evidence="1">Uncharacterized protein</fullName>
    </submittedName>
</protein>
<comment type="caution">
    <text evidence="1">The sequence shown here is derived from an EMBL/GenBank/DDBJ whole genome shotgun (WGS) entry which is preliminary data.</text>
</comment>